<dbReference type="EMBL" id="SJPX01000004">
    <property type="protein sequence ID" value="TWU49499.1"/>
    <property type="molecule type" value="Genomic_DNA"/>
</dbReference>
<feature type="coiled-coil region" evidence="1">
    <location>
        <begin position="43"/>
        <end position="108"/>
    </location>
</feature>
<dbReference type="Proteomes" id="UP000317977">
    <property type="component" value="Unassembled WGS sequence"/>
</dbReference>
<dbReference type="AlphaFoldDB" id="A0A5C6EQ38"/>
<evidence type="ECO:0000313" key="2">
    <source>
        <dbReference type="EMBL" id="TWU49499.1"/>
    </source>
</evidence>
<dbReference type="RefSeq" id="WP_146535749.1">
    <property type="nucleotide sequence ID" value="NZ_SJPX01000004.1"/>
</dbReference>
<organism evidence="2 3">
    <name type="scientific">Rubripirellula reticaptiva</name>
    <dbReference type="NCBI Taxonomy" id="2528013"/>
    <lineage>
        <taxon>Bacteria</taxon>
        <taxon>Pseudomonadati</taxon>
        <taxon>Planctomycetota</taxon>
        <taxon>Planctomycetia</taxon>
        <taxon>Pirellulales</taxon>
        <taxon>Pirellulaceae</taxon>
        <taxon>Rubripirellula</taxon>
    </lineage>
</organism>
<gene>
    <name evidence="2" type="ORF">Poly59_41140</name>
</gene>
<evidence type="ECO:0000313" key="3">
    <source>
        <dbReference type="Proteomes" id="UP000317977"/>
    </source>
</evidence>
<keyword evidence="3" id="KW-1185">Reference proteome</keyword>
<keyword evidence="1" id="KW-0175">Coiled coil</keyword>
<name>A0A5C6EQ38_9BACT</name>
<protein>
    <submittedName>
        <fullName evidence="2">Uncharacterized protein</fullName>
    </submittedName>
</protein>
<sequence>MKTSENRIPPARKPKPMGAVTAGLGYILIIATCLLLQSGCVSQARHERLLEEQELRLEGEKSQAVSSAVAQTRATLTANHREELLRLNEQHDAELASIAKENEAATEALKKSHETKIADLTQQHEQQLATELEKTRVQAIKDSETKQWLAANVANIGEHQALTWAVVSLGIAALYFSFNRRLGLLVSEISQRKSEIVRPRPDEDFGAAEMGEGKL</sequence>
<comment type="caution">
    <text evidence="2">The sequence shown here is derived from an EMBL/GenBank/DDBJ whole genome shotgun (WGS) entry which is preliminary data.</text>
</comment>
<evidence type="ECO:0000256" key="1">
    <source>
        <dbReference type="SAM" id="Coils"/>
    </source>
</evidence>
<reference evidence="2 3" key="1">
    <citation type="submission" date="2019-02" db="EMBL/GenBank/DDBJ databases">
        <title>Deep-cultivation of Planctomycetes and their phenomic and genomic characterization uncovers novel biology.</title>
        <authorList>
            <person name="Wiegand S."/>
            <person name="Jogler M."/>
            <person name="Boedeker C."/>
            <person name="Pinto D."/>
            <person name="Vollmers J."/>
            <person name="Rivas-Marin E."/>
            <person name="Kohn T."/>
            <person name="Peeters S.H."/>
            <person name="Heuer A."/>
            <person name="Rast P."/>
            <person name="Oberbeckmann S."/>
            <person name="Bunk B."/>
            <person name="Jeske O."/>
            <person name="Meyerdierks A."/>
            <person name="Storesund J.E."/>
            <person name="Kallscheuer N."/>
            <person name="Luecker S."/>
            <person name="Lage O.M."/>
            <person name="Pohl T."/>
            <person name="Merkel B.J."/>
            <person name="Hornburger P."/>
            <person name="Mueller R.-W."/>
            <person name="Bruemmer F."/>
            <person name="Labrenz M."/>
            <person name="Spormann A.M."/>
            <person name="Op Den Camp H."/>
            <person name="Overmann J."/>
            <person name="Amann R."/>
            <person name="Jetten M.S.M."/>
            <person name="Mascher T."/>
            <person name="Medema M.H."/>
            <person name="Devos D.P."/>
            <person name="Kaster A.-K."/>
            <person name="Ovreas L."/>
            <person name="Rohde M."/>
            <person name="Galperin M.Y."/>
            <person name="Jogler C."/>
        </authorList>
    </citation>
    <scope>NUCLEOTIDE SEQUENCE [LARGE SCALE GENOMIC DNA]</scope>
    <source>
        <strain evidence="2 3">Poly59</strain>
    </source>
</reference>
<proteinExistence type="predicted"/>
<accession>A0A5C6EQ38</accession>